<keyword evidence="2" id="KW-0645">Protease</keyword>
<evidence type="ECO:0000313" key="3">
    <source>
        <dbReference type="Proteomes" id="UP000317093"/>
    </source>
</evidence>
<dbReference type="GO" id="GO:0006508">
    <property type="term" value="P:proteolysis"/>
    <property type="evidence" value="ECO:0007669"/>
    <property type="project" value="InterPro"/>
</dbReference>
<evidence type="ECO:0000313" key="2">
    <source>
        <dbReference type="EMBL" id="QDU60835.1"/>
    </source>
</evidence>
<gene>
    <name evidence="2" type="primary">ywaD</name>
    <name evidence="2" type="ORF">Pan216_16870</name>
</gene>
<dbReference type="Gene3D" id="3.50.30.30">
    <property type="match status" value="1"/>
</dbReference>
<dbReference type="OrthoDB" id="9762302at2"/>
<dbReference type="PANTHER" id="PTHR12147">
    <property type="entry name" value="METALLOPEPTIDASE M28 FAMILY MEMBER"/>
    <property type="match status" value="1"/>
</dbReference>
<sequence>MTRLVRPHLVALGLILTLCGGISLGLDALTINKRIKSDVEYLASDELEGRGLSTKGIEKAAGFIRDQFKQLGLASGTSDGSYFQYFDVWLSSRLLKDKTSMRITGPKDSVEKLTLGEDYQPLAYGGNGTFDAPIVFAGYGITSEEHGYDDYKDLDVEGKVVLVIRREPQQTDPESVFDGDELTEHASILTKMRNAHGRRAAALLLVSDPTTTPDVDDDSLVPVDYLGFKSPLSMPMAQISRKTVEKLLAQTPLKGLKEVEKAIDKDLKPRSVPLTGLGAEGSFAFERVKARVPNVIGVLEGKGPKADETIVVGAHFDHLGYGGMGSLAPKKTREIHNGADDNASGTACLIELARATAQRGVPPRRVVFIAFCGEERGLLGSRHYTKKDPIFSLDGTVAMMNFDMVGRLDEDKLTVFGTGSAKQFDEMVERLNGPRKFSLKKITGGTGASDHTSFYVAGIPVLHFFTGSHRDYHRPSDDADKINVVGIRRIADYADAILQELLEMKERPEYVKLKDEDPHAGMDISSTGPRPYLGTLPDYEDEVDGCLLNGVQPGSPAQKAGLKEGDIITAIDGKPVHTVREYATRLYRCKPGATVTITIKRGEEKKDLEVKLGSRGG</sequence>
<dbReference type="InterPro" id="IPR046450">
    <property type="entry name" value="PA_dom_sf"/>
</dbReference>
<dbReference type="SUPFAM" id="SSF52025">
    <property type="entry name" value="PA domain"/>
    <property type="match status" value="1"/>
</dbReference>
<dbReference type="AlphaFoldDB" id="A0A518B1H9"/>
<dbReference type="EMBL" id="CP036279">
    <property type="protein sequence ID" value="QDU60835.1"/>
    <property type="molecule type" value="Genomic_DNA"/>
</dbReference>
<dbReference type="SMART" id="SM00228">
    <property type="entry name" value="PDZ"/>
    <property type="match status" value="1"/>
</dbReference>
<dbReference type="InterPro" id="IPR045175">
    <property type="entry name" value="M28_fam"/>
</dbReference>
<keyword evidence="3" id="KW-1185">Reference proteome</keyword>
<dbReference type="SUPFAM" id="SSF50156">
    <property type="entry name" value="PDZ domain-like"/>
    <property type="match status" value="1"/>
</dbReference>
<dbReference type="RefSeq" id="WP_145257293.1">
    <property type="nucleotide sequence ID" value="NZ_CP036279.1"/>
</dbReference>
<dbReference type="Proteomes" id="UP000317093">
    <property type="component" value="Chromosome"/>
</dbReference>
<dbReference type="Gene3D" id="3.40.630.10">
    <property type="entry name" value="Zn peptidases"/>
    <property type="match status" value="1"/>
</dbReference>
<dbReference type="Gene3D" id="2.30.42.10">
    <property type="match status" value="1"/>
</dbReference>
<name>A0A518B1H9_9BACT</name>
<keyword evidence="2" id="KW-0378">Hydrolase</keyword>
<reference evidence="2 3" key="1">
    <citation type="submission" date="2019-02" db="EMBL/GenBank/DDBJ databases">
        <title>Deep-cultivation of Planctomycetes and their phenomic and genomic characterization uncovers novel biology.</title>
        <authorList>
            <person name="Wiegand S."/>
            <person name="Jogler M."/>
            <person name="Boedeker C."/>
            <person name="Pinto D."/>
            <person name="Vollmers J."/>
            <person name="Rivas-Marin E."/>
            <person name="Kohn T."/>
            <person name="Peeters S.H."/>
            <person name="Heuer A."/>
            <person name="Rast P."/>
            <person name="Oberbeckmann S."/>
            <person name="Bunk B."/>
            <person name="Jeske O."/>
            <person name="Meyerdierks A."/>
            <person name="Storesund J.E."/>
            <person name="Kallscheuer N."/>
            <person name="Luecker S."/>
            <person name="Lage O.M."/>
            <person name="Pohl T."/>
            <person name="Merkel B.J."/>
            <person name="Hornburger P."/>
            <person name="Mueller R.-W."/>
            <person name="Bruemmer F."/>
            <person name="Labrenz M."/>
            <person name="Spormann A.M."/>
            <person name="Op den Camp H."/>
            <person name="Overmann J."/>
            <person name="Amann R."/>
            <person name="Jetten M.S.M."/>
            <person name="Mascher T."/>
            <person name="Medema M.H."/>
            <person name="Devos D.P."/>
            <person name="Kaster A.-K."/>
            <person name="Ovreas L."/>
            <person name="Rohde M."/>
            <person name="Galperin M.Y."/>
            <person name="Jogler C."/>
        </authorList>
    </citation>
    <scope>NUCLEOTIDE SEQUENCE [LARGE SCALE GENOMIC DNA]</scope>
    <source>
        <strain evidence="2 3">Pan216</strain>
    </source>
</reference>
<dbReference type="EC" id="3.4.11.6" evidence="2"/>
<proteinExistence type="predicted"/>
<dbReference type="KEGG" id="knv:Pan216_16870"/>
<dbReference type="PANTHER" id="PTHR12147:SF26">
    <property type="entry name" value="PEPTIDASE M28 DOMAIN-CONTAINING PROTEIN"/>
    <property type="match status" value="1"/>
</dbReference>
<accession>A0A518B1H9</accession>
<protein>
    <submittedName>
        <fullName evidence="2">Aminopeptidase YwaD</fullName>
        <ecNumber evidence="2">3.4.11.6</ecNumber>
    </submittedName>
</protein>
<dbReference type="Pfam" id="PF13180">
    <property type="entry name" value="PDZ_2"/>
    <property type="match status" value="1"/>
</dbReference>
<dbReference type="InterPro" id="IPR001478">
    <property type="entry name" value="PDZ"/>
</dbReference>
<dbReference type="GO" id="GO:0008235">
    <property type="term" value="F:metalloexopeptidase activity"/>
    <property type="evidence" value="ECO:0007669"/>
    <property type="project" value="InterPro"/>
</dbReference>
<feature type="domain" description="PDZ" evidence="1">
    <location>
        <begin position="510"/>
        <end position="603"/>
    </location>
</feature>
<dbReference type="InterPro" id="IPR007484">
    <property type="entry name" value="Peptidase_M28"/>
</dbReference>
<dbReference type="SUPFAM" id="SSF53187">
    <property type="entry name" value="Zn-dependent exopeptidases"/>
    <property type="match status" value="1"/>
</dbReference>
<dbReference type="GO" id="GO:0004177">
    <property type="term" value="F:aminopeptidase activity"/>
    <property type="evidence" value="ECO:0007669"/>
    <property type="project" value="UniProtKB-KW"/>
</dbReference>
<dbReference type="PROSITE" id="PS50106">
    <property type="entry name" value="PDZ"/>
    <property type="match status" value="1"/>
</dbReference>
<dbReference type="Pfam" id="PF04389">
    <property type="entry name" value="Peptidase_M28"/>
    <property type="match status" value="1"/>
</dbReference>
<evidence type="ECO:0000259" key="1">
    <source>
        <dbReference type="PROSITE" id="PS50106"/>
    </source>
</evidence>
<dbReference type="InterPro" id="IPR036034">
    <property type="entry name" value="PDZ_sf"/>
</dbReference>
<organism evidence="2 3">
    <name type="scientific">Kolteria novifilia</name>
    <dbReference type="NCBI Taxonomy" id="2527975"/>
    <lineage>
        <taxon>Bacteria</taxon>
        <taxon>Pseudomonadati</taxon>
        <taxon>Planctomycetota</taxon>
        <taxon>Planctomycetia</taxon>
        <taxon>Kolteriales</taxon>
        <taxon>Kolteriaceae</taxon>
        <taxon>Kolteria</taxon>
    </lineage>
</organism>
<keyword evidence="2" id="KW-0031">Aminopeptidase</keyword>